<protein>
    <submittedName>
        <fullName evidence="1">Uncharacterized protein</fullName>
    </submittedName>
</protein>
<dbReference type="AlphaFoldDB" id="A0A225VMG2"/>
<dbReference type="Proteomes" id="UP000198211">
    <property type="component" value="Unassembled WGS sequence"/>
</dbReference>
<evidence type="ECO:0000313" key="1">
    <source>
        <dbReference type="EMBL" id="OWZ06522.1"/>
    </source>
</evidence>
<comment type="caution">
    <text evidence="1">The sequence shown here is derived from an EMBL/GenBank/DDBJ whole genome shotgun (WGS) entry which is preliminary data.</text>
</comment>
<dbReference type="EMBL" id="NBNE01003926">
    <property type="protein sequence ID" value="OWZ06522.1"/>
    <property type="molecule type" value="Genomic_DNA"/>
</dbReference>
<keyword evidence="2" id="KW-1185">Reference proteome</keyword>
<reference evidence="2" key="1">
    <citation type="submission" date="2017-03" db="EMBL/GenBank/DDBJ databases">
        <title>Phytopthora megakarya and P. palmivora, two closely related causual agents of cacao black pod achieved similar genome size and gene model numbers by different mechanisms.</title>
        <authorList>
            <person name="Ali S."/>
            <person name="Shao J."/>
            <person name="Larry D.J."/>
            <person name="Kronmiller B."/>
            <person name="Shen D."/>
            <person name="Strem M.D."/>
            <person name="Melnick R.L."/>
            <person name="Guiltinan M.J."/>
            <person name="Tyler B.M."/>
            <person name="Meinhardt L.W."/>
            <person name="Bailey B.A."/>
        </authorList>
    </citation>
    <scope>NUCLEOTIDE SEQUENCE [LARGE SCALE GENOMIC DNA]</scope>
    <source>
        <strain evidence="2">zdho120</strain>
    </source>
</reference>
<accession>A0A225VMG2</accession>
<name>A0A225VMG2_9STRA</name>
<evidence type="ECO:0000313" key="2">
    <source>
        <dbReference type="Proteomes" id="UP000198211"/>
    </source>
</evidence>
<proteinExistence type="predicted"/>
<gene>
    <name evidence="1" type="ORF">PHMEG_00021213</name>
</gene>
<sequence>MIEPLLEHLSGLPSTEFYSELSAWKGMIETGLSSVRSGDPANLASDDDDEDYDDEVETFRDPADEIATLELMQSMEGVEMYTMFLNEVSPDSSLSKATIPEPKPSIPEATIPVAQPKFESGQDDQFEEEPAQNDAAKNMKIKQERQVDIINIPKPPRQTNGLHSLKIMSSYVRYSMVKYPRDLTVNVHQVTKWARLMPDLKFVKEILNGGYCIVSGRLSSLETIDIPLSYLTISWVRLSKQEKNKAGTANAKNWIKDMKWLKQDWTKVKVSFVGLFDREIGTFGQMDPNLVLLRHHELASQIIPNIRTACLCTSFRLNTHRIYVYYSKWWGIVPSKVPE</sequence>
<organism evidence="1 2">
    <name type="scientific">Phytophthora megakarya</name>
    <dbReference type="NCBI Taxonomy" id="4795"/>
    <lineage>
        <taxon>Eukaryota</taxon>
        <taxon>Sar</taxon>
        <taxon>Stramenopiles</taxon>
        <taxon>Oomycota</taxon>
        <taxon>Peronosporomycetes</taxon>
        <taxon>Peronosporales</taxon>
        <taxon>Peronosporaceae</taxon>
        <taxon>Phytophthora</taxon>
    </lineage>
</organism>